<dbReference type="EMBL" id="JAGIKT010000008">
    <property type="protein sequence ID" value="MBP0110643.1"/>
    <property type="molecule type" value="Genomic_DNA"/>
</dbReference>
<organism evidence="3 4">
    <name type="scientific">Bradyrhizobium vignae</name>
    <dbReference type="NCBI Taxonomy" id="1549949"/>
    <lineage>
        <taxon>Bacteria</taxon>
        <taxon>Pseudomonadati</taxon>
        <taxon>Pseudomonadota</taxon>
        <taxon>Alphaproteobacteria</taxon>
        <taxon>Hyphomicrobiales</taxon>
        <taxon>Nitrobacteraceae</taxon>
        <taxon>Bradyrhizobium</taxon>
    </lineage>
</organism>
<dbReference type="Proteomes" id="UP000669317">
    <property type="component" value="Unassembled WGS sequence"/>
</dbReference>
<dbReference type="PANTHER" id="PTHR43060">
    <property type="entry name" value="3-HYDROXYISOBUTYRATE DEHYDROGENASE-LIKE 1, MITOCHONDRIAL-RELATED"/>
    <property type="match status" value="1"/>
</dbReference>
<reference evidence="3 4" key="1">
    <citation type="submission" date="2021-03" db="EMBL/GenBank/DDBJ databases">
        <title>Genome Sequence of Bradyrhizobium vignae strain ISRA400.</title>
        <authorList>
            <person name="Tisa L.S."/>
            <person name="Svistoonoff S."/>
            <person name="Hocher V."/>
            <person name="Fall S."/>
            <person name="Zaiya A."/>
            <person name="Naing D."/>
            <person name="Niang N."/>
            <person name="Diouf A."/>
            <person name="Dasylva M.C."/>
            <person name="Toure O."/>
            <person name="Gueye M."/>
            <person name="Gully D."/>
            <person name="Tisseyre P."/>
            <person name="Simpson S."/>
            <person name="Morris K."/>
            <person name="Thomas W.K."/>
        </authorList>
    </citation>
    <scope>NUCLEOTIDE SEQUENCE [LARGE SCALE GENOMIC DNA]</scope>
    <source>
        <strain evidence="3 4">ISRA400</strain>
    </source>
</reference>
<keyword evidence="4" id="KW-1185">Reference proteome</keyword>
<dbReference type="RefSeq" id="WP_209294607.1">
    <property type="nucleotide sequence ID" value="NZ_JAGIKT010000008.1"/>
</dbReference>
<comment type="caution">
    <text evidence="3">The sequence shown here is derived from an EMBL/GenBank/DDBJ whole genome shotgun (WGS) entry which is preliminary data.</text>
</comment>
<evidence type="ECO:0000256" key="1">
    <source>
        <dbReference type="SAM" id="MobiDB-lite"/>
    </source>
</evidence>
<dbReference type="Pfam" id="PF03446">
    <property type="entry name" value="NAD_binding_2"/>
    <property type="match status" value="1"/>
</dbReference>
<dbReference type="InterPro" id="IPR006115">
    <property type="entry name" value="6PGDH_NADP-bd"/>
</dbReference>
<gene>
    <name evidence="3" type="ORF">JWS04_05970</name>
</gene>
<feature type="domain" description="6-phosphogluconate dehydrogenase NADP-binding" evidence="2">
    <location>
        <begin position="8"/>
        <end position="163"/>
    </location>
</feature>
<dbReference type="PROSITE" id="PS00895">
    <property type="entry name" value="3_HYDROXYISOBUT_DH"/>
    <property type="match status" value="1"/>
</dbReference>
<accession>A0ABS3ZR87</accession>
<dbReference type="InterPro" id="IPR002204">
    <property type="entry name" value="3-OH-isobutyrate_DH-rel_CS"/>
</dbReference>
<dbReference type="Gene3D" id="3.40.50.720">
    <property type="entry name" value="NAD(P)-binding Rossmann-like Domain"/>
    <property type="match status" value="1"/>
</dbReference>
<dbReference type="PANTHER" id="PTHR43060:SF15">
    <property type="entry name" value="3-HYDROXYISOBUTYRATE DEHYDROGENASE-LIKE 1, MITOCHONDRIAL-RELATED"/>
    <property type="match status" value="1"/>
</dbReference>
<name>A0ABS3ZR87_9BRAD</name>
<evidence type="ECO:0000313" key="3">
    <source>
        <dbReference type="EMBL" id="MBP0110643.1"/>
    </source>
</evidence>
<sequence length="225" mass="23482">MTDPRAPVAFIGLGLMGAHMAGHILAAGHPLHVYNRTRAKAEGLLARGATWHDDPGSAAAKADVVITMVGLPKDVEEIYLSSRGIIAQARPGAILIDMTTSSPSLAKRIAAAARARGAGAIDAPVSGGDIGARDAKLSIMIGGEEADVAAVTPILQLMGTNIRRQGVQGRDSIPSSRRAMLHPPNPPQKGNSMPGVLERNNVKVRGAGEQPMMFAHGYFKSFSLT</sequence>
<protein>
    <submittedName>
        <fullName evidence="3">NAD(P)-binding domain-containing protein</fullName>
    </submittedName>
</protein>
<feature type="region of interest" description="Disordered" evidence="1">
    <location>
        <begin position="165"/>
        <end position="196"/>
    </location>
</feature>
<proteinExistence type="predicted"/>
<evidence type="ECO:0000313" key="4">
    <source>
        <dbReference type="Proteomes" id="UP000669317"/>
    </source>
</evidence>
<dbReference type="SUPFAM" id="SSF51735">
    <property type="entry name" value="NAD(P)-binding Rossmann-fold domains"/>
    <property type="match status" value="1"/>
</dbReference>
<evidence type="ECO:0000259" key="2">
    <source>
        <dbReference type="Pfam" id="PF03446"/>
    </source>
</evidence>
<dbReference type="InterPro" id="IPR036291">
    <property type="entry name" value="NAD(P)-bd_dom_sf"/>
</dbReference>